<dbReference type="EMBL" id="JTLZ01000012">
    <property type="protein sequence ID" value="KHO20339.1"/>
    <property type="molecule type" value="Genomic_DNA"/>
</dbReference>
<dbReference type="InterPro" id="IPR007343">
    <property type="entry name" value="Uncharacterised_pept_Zn_put"/>
</dbReference>
<proteinExistence type="predicted"/>
<dbReference type="Proteomes" id="UP000031004">
    <property type="component" value="Unassembled WGS sequence"/>
</dbReference>
<evidence type="ECO:0000313" key="2">
    <source>
        <dbReference type="EMBL" id="KHO20339.1"/>
    </source>
</evidence>
<keyword evidence="3" id="KW-1185">Reference proteome</keyword>
<evidence type="ECO:0000313" key="3">
    <source>
        <dbReference type="Proteomes" id="UP000031004"/>
    </source>
</evidence>
<comment type="caution">
    <text evidence="2">The sequence shown here is derived from an EMBL/GenBank/DDBJ whole genome shotgun (WGS) entry which is preliminary data.</text>
</comment>
<name>A0ABR4YNP0_9MYCO</name>
<reference evidence="2 3" key="1">
    <citation type="submission" date="2014-11" db="EMBL/GenBank/DDBJ databases">
        <title>Mycobacterium setense Manresensis Genome.</title>
        <authorList>
            <person name="Rech G."/>
            <person name="Sumoy L."/>
        </authorList>
    </citation>
    <scope>NUCLEOTIDE SEQUENCE [LARGE SCALE GENOMIC DNA]</scope>
    <source>
        <strain evidence="2 3">Manresensis</strain>
    </source>
</reference>
<protein>
    <submittedName>
        <fullName evidence="2">Peptidase</fullName>
    </submittedName>
</protein>
<accession>A0ABR4YNP0</accession>
<evidence type="ECO:0000256" key="1">
    <source>
        <dbReference type="SAM" id="MobiDB-lite"/>
    </source>
</evidence>
<dbReference type="Pfam" id="PF04228">
    <property type="entry name" value="Zn_peptidase"/>
    <property type="match status" value="1"/>
</dbReference>
<organism evidence="2 3">
    <name type="scientific">Mycolicibacterium setense</name>
    <dbReference type="NCBI Taxonomy" id="431269"/>
    <lineage>
        <taxon>Bacteria</taxon>
        <taxon>Bacillati</taxon>
        <taxon>Actinomycetota</taxon>
        <taxon>Actinomycetes</taxon>
        <taxon>Mycobacteriales</taxon>
        <taxon>Mycobacteriaceae</taxon>
        <taxon>Mycolicibacterium</taxon>
    </lineage>
</organism>
<sequence>MIGTVSVVLLNYVAKVVPGEPASMLYDPNRVGGLPVTDGPSGLRDNAPAPTGTVQDTDGGEMDKLALAAVNDVEEFWQQAYPGSLPGVFRPIRNFASYDSTNPQARELCGSSPYKNPNAFYCHRDRLIAWDRGQLIPAGQKYFGQMSLPALMAHEYGHAIQRMASLVNRRTPVIVFEQQADCFAGMYIRWVAEGNSPRLTISTGDGLNRVLAAAIAIRDPLITPDTAELLEEGHGTALDRITAFQMGFNTGITACTAITIDEIDQRRGDLPIALTEDADGDPQTANAPINEQSLATLMELLNQIYSPADPPKVVYQSEPCADAAASDAPANYCPATNTISLNLAALTELGTPADESSRVLIQGDNTAMSVVTSRYMLALQHAKGLGLDGQAAAMRTACLTGVANRDMSDPVRLPSGQSLQLTAGDLDEAVAGLLTNGWAASDNDGESVPAGFTRIMAFRSGLTSNPDQCYQRFP</sequence>
<gene>
    <name evidence="2" type="ORF">QQ44_27830</name>
</gene>
<feature type="region of interest" description="Disordered" evidence="1">
    <location>
        <begin position="35"/>
        <end position="59"/>
    </location>
</feature>
<dbReference type="SUPFAM" id="SSF55486">
    <property type="entry name" value="Metalloproteases ('zincins'), catalytic domain"/>
    <property type="match status" value="1"/>
</dbReference>